<dbReference type="Proteomes" id="UP000673691">
    <property type="component" value="Unassembled WGS sequence"/>
</dbReference>
<feature type="region of interest" description="Disordered" evidence="1">
    <location>
        <begin position="127"/>
        <end position="199"/>
    </location>
</feature>
<dbReference type="AlphaFoldDB" id="A0A8H7ZN78"/>
<sequence>MLTSKKLKKLAPPYSEQVPEMRFFEALYDVVLTVIKMVFPSPTSVPIIEKEHGRVFRSRYFNIATHRTPEFAALADKLGPKPEKFDWKTFVDVAEVRPNQEDEAFELGESYTAAAGAGDHVAEDARARTAQEAAPRVAAGATIRTPATTIQLAKPVPEHKDSAGDRGAAAAGSQKSRGVQRGGDGRQARAAGVGSGHLH</sequence>
<evidence type="ECO:0000313" key="3">
    <source>
        <dbReference type="Proteomes" id="UP000673691"/>
    </source>
</evidence>
<name>A0A8H7ZN78_9FUNG</name>
<feature type="compositionally biased region" description="Low complexity" evidence="1">
    <location>
        <begin position="165"/>
        <end position="179"/>
    </location>
</feature>
<dbReference type="EMBL" id="JAEFCI010012076">
    <property type="protein sequence ID" value="KAG5456222.1"/>
    <property type="molecule type" value="Genomic_DNA"/>
</dbReference>
<gene>
    <name evidence="2" type="ORF">BJ554DRAFT_4091</name>
</gene>
<protein>
    <submittedName>
        <fullName evidence="2">Uncharacterized protein</fullName>
    </submittedName>
</protein>
<proteinExistence type="predicted"/>
<keyword evidence="3" id="KW-1185">Reference proteome</keyword>
<organism evidence="2 3">
    <name type="scientific">Olpidium bornovanus</name>
    <dbReference type="NCBI Taxonomy" id="278681"/>
    <lineage>
        <taxon>Eukaryota</taxon>
        <taxon>Fungi</taxon>
        <taxon>Fungi incertae sedis</taxon>
        <taxon>Olpidiomycota</taxon>
        <taxon>Olpidiomycotina</taxon>
        <taxon>Olpidiomycetes</taxon>
        <taxon>Olpidiales</taxon>
        <taxon>Olpidiaceae</taxon>
        <taxon>Olpidium</taxon>
    </lineage>
</organism>
<evidence type="ECO:0000256" key="1">
    <source>
        <dbReference type="SAM" id="MobiDB-lite"/>
    </source>
</evidence>
<comment type="caution">
    <text evidence="2">The sequence shown here is derived from an EMBL/GenBank/DDBJ whole genome shotgun (WGS) entry which is preliminary data.</text>
</comment>
<reference evidence="2 3" key="1">
    <citation type="journal article" name="Sci. Rep.">
        <title>Genome-scale phylogenetic analyses confirm Olpidium as the closest living zoosporic fungus to the non-flagellated, terrestrial fungi.</title>
        <authorList>
            <person name="Chang Y."/>
            <person name="Rochon D."/>
            <person name="Sekimoto S."/>
            <person name="Wang Y."/>
            <person name="Chovatia M."/>
            <person name="Sandor L."/>
            <person name="Salamov A."/>
            <person name="Grigoriev I.V."/>
            <person name="Stajich J.E."/>
            <person name="Spatafora J.W."/>
        </authorList>
    </citation>
    <scope>NUCLEOTIDE SEQUENCE [LARGE SCALE GENOMIC DNA]</scope>
    <source>
        <strain evidence="2">S191</strain>
    </source>
</reference>
<evidence type="ECO:0000313" key="2">
    <source>
        <dbReference type="EMBL" id="KAG5456222.1"/>
    </source>
</evidence>
<accession>A0A8H7ZN78</accession>